<dbReference type="PANTHER" id="PTHR10174:SF224">
    <property type="entry name" value="RETINOL-BINDING PROTEIN PINTA"/>
    <property type="match status" value="1"/>
</dbReference>
<dbReference type="Gene3D" id="1.10.8.20">
    <property type="entry name" value="N-terminal domain of phosphatidylinositol transfer protein sec14p"/>
    <property type="match status" value="1"/>
</dbReference>
<dbReference type="SUPFAM" id="SSF46938">
    <property type="entry name" value="CRAL/TRIO N-terminal domain"/>
    <property type="match status" value="1"/>
</dbReference>
<dbReference type="PROSITE" id="PS50191">
    <property type="entry name" value="CRAL_TRIO"/>
    <property type="match status" value="1"/>
</dbReference>
<dbReference type="AlphaFoldDB" id="A0A0L0CJH6"/>
<protein>
    <recommendedName>
        <fullName evidence="2">CRAL-TRIO domain-containing protein</fullName>
    </recommendedName>
</protein>
<keyword evidence="4" id="KW-1185">Reference proteome</keyword>
<evidence type="ECO:0000259" key="2">
    <source>
        <dbReference type="PROSITE" id="PS50191"/>
    </source>
</evidence>
<dbReference type="InterPro" id="IPR036273">
    <property type="entry name" value="CRAL/TRIO_N_dom_sf"/>
</dbReference>
<accession>A0A0L0CJH6</accession>
<feature type="domain" description="CRAL-TRIO" evidence="2">
    <location>
        <begin position="89"/>
        <end position="248"/>
    </location>
</feature>
<dbReference type="Gene3D" id="1.20.5.1200">
    <property type="entry name" value="Alpha-tocopherol transfer"/>
    <property type="match status" value="1"/>
</dbReference>
<name>A0A0L0CJH6_LUCCU</name>
<dbReference type="Pfam" id="PF00650">
    <property type="entry name" value="CRAL_TRIO"/>
    <property type="match status" value="1"/>
</dbReference>
<dbReference type="CDD" id="cd00170">
    <property type="entry name" value="SEC14"/>
    <property type="match status" value="1"/>
</dbReference>
<dbReference type="GO" id="GO:1902936">
    <property type="term" value="F:phosphatidylinositol bisphosphate binding"/>
    <property type="evidence" value="ECO:0007669"/>
    <property type="project" value="TreeGrafter"/>
</dbReference>
<feature type="compositionally biased region" description="Polar residues" evidence="1">
    <location>
        <begin position="1"/>
        <end position="19"/>
    </location>
</feature>
<dbReference type="Proteomes" id="UP000037069">
    <property type="component" value="Unassembled WGS sequence"/>
</dbReference>
<dbReference type="OMA" id="CARGIVA"/>
<dbReference type="SMART" id="SM00516">
    <property type="entry name" value="SEC14"/>
    <property type="match status" value="1"/>
</dbReference>
<dbReference type="STRING" id="7375.A0A0L0CJH6"/>
<sequence>MLLQNSNKISPFEYTNSNNDPEKVHQKVQMLYQWLTDNPNINACTDFDNLSFFLRSCKFDVDRTKRKLKCFYQMRAERTEWFSNRDPFLKEIQELLELGVFLPIDGVDASQRKVIIVRTAVHDPKLHLQNNVFKVSKMILDILLKMEPDNCSRGIVAIFDMKGVQLGHALQLNPKLIKRSVDSWQAYPCQPKLLEFINTPVHVNLVLNTFRLFMTPKMRSRVVVQKKGCSVKCDNLPKDLGGTGPSYAELSLKWKRIVEDNAQFFVEDDKFKSILKK</sequence>
<dbReference type="PANTHER" id="PTHR10174">
    <property type="entry name" value="ALPHA-TOCOPHEROL TRANSFER PROTEIN-RELATED"/>
    <property type="match status" value="1"/>
</dbReference>
<comment type="caution">
    <text evidence="3">The sequence shown here is derived from an EMBL/GenBank/DDBJ whole genome shotgun (WGS) entry which is preliminary data.</text>
</comment>
<dbReference type="SUPFAM" id="SSF52087">
    <property type="entry name" value="CRAL/TRIO domain"/>
    <property type="match status" value="1"/>
</dbReference>
<dbReference type="OrthoDB" id="6682367at2759"/>
<feature type="region of interest" description="Disordered" evidence="1">
    <location>
        <begin position="1"/>
        <end position="20"/>
    </location>
</feature>
<dbReference type="EMBL" id="JRES01000310">
    <property type="protein sequence ID" value="KNC32390.1"/>
    <property type="molecule type" value="Genomic_DNA"/>
</dbReference>
<proteinExistence type="predicted"/>
<organism evidence="3 4">
    <name type="scientific">Lucilia cuprina</name>
    <name type="common">Green bottle fly</name>
    <name type="synonym">Australian sheep blowfly</name>
    <dbReference type="NCBI Taxonomy" id="7375"/>
    <lineage>
        <taxon>Eukaryota</taxon>
        <taxon>Metazoa</taxon>
        <taxon>Ecdysozoa</taxon>
        <taxon>Arthropoda</taxon>
        <taxon>Hexapoda</taxon>
        <taxon>Insecta</taxon>
        <taxon>Pterygota</taxon>
        <taxon>Neoptera</taxon>
        <taxon>Endopterygota</taxon>
        <taxon>Diptera</taxon>
        <taxon>Brachycera</taxon>
        <taxon>Muscomorpha</taxon>
        <taxon>Oestroidea</taxon>
        <taxon>Calliphoridae</taxon>
        <taxon>Luciliinae</taxon>
        <taxon>Lucilia</taxon>
    </lineage>
</organism>
<gene>
    <name evidence="3" type="ORF">FF38_05007</name>
</gene>
<dbReference type="GO" id="GO:0016020">
    <property type="term" value="C:membrane"/>
    <property type="evidence" value="ECO:0007669"/>
    <property type="project" value="TreeGrafter"/>
</dbReference>
<dbReference type="Gene3D" id="3.40.525.10">
    <property type="entry name" value="CRAL-TRIO lipid binding domain"/>
    <property type="match status" value="1"/>
</dbReference>
<evidence type="ECO:0000313" key="3">
    <source>
        <dbReference type="EMBL" id="KNC32390.1"/>
    </source>
</evidence>
<dbReference type="InterPro" id="IPR036865">
    <property type="entry name" value="CRAL-TRIO_dom_sf"/>
</dbReference>
<dbReference type="InterPro" id="IPR001251">
    <property type="entry name" value="CRAL-TRIO_dom"/>
</dbReference>
<evidence type="ECO:0000256" key="1">
    <source>
        <dbReference type="SAM" id="MobiDB-lite"/>
    </source>
</evidence>
<evidence type="ECO:0000313" key="4">
    <source>
        <dbReference type="Proteomes" id="UP000037069"/>
    </source>
</evidence>
<reference evidence="3 4" key="1">
    <citation type="journal article" date="2015" name="Nat. Commun.">
        <title>Lucilia cuprina genome unlocks parasitic fly biology to underpin future interventions.</title>
        <authorList>
            <person name="Anstead C.A."/>
            <person name="Korhonen P.K."/>
            <person name="Young N.D."/>
            <person name="Hall R.S."/>
            <person name="Jex A.R."/>
            <person name="Murali S.C."/>
            <person name="Hughes D.S."/>
            <person name="Lee S.F."/>
            <person name="Perry T."/>
            <person name="Stroehlein A.J."/>
            <person name="Ansell B.R."/>
            <person name="Breugelmans B."/>
            <person name="Hofmann A."/>
            <person name="Qu J."/>
            <person name="Dugan S."/>
            <person name="Lee S.L."/>
            <person name="Chao H."/>
            <person name="Dinh H."/>
            <person name="Han Y."/>
            <person name="Doddapaneni H.V."/>
            <person name="Worley K.C."/>
            <person name="Muzny D.M."/>
            <person name="Ioannidis P."/>
            <person name="Waterhouse R.M."/>
            <person name="Zdobnov E.M."/>
            <person name="James P.J."/>
            <person name="Bagnall N.H."/>
            <person name="Kotze A.C."/>
            <person name="Gibbs R.A."/>
            <person name="Richards S."/>
            <person name="Batterham P."/>
            <person name="Gasser R.B."/>
        </authorList>
    </citation>
    <scope>NUCLEOTIDE SEQUENCE [LARGE SCALE GENOMIC DNA]</scope>
    <source>
        <strain evidence="3 4">LS</strain>
        <tissue evidence="3">Full body</tissue>
    </source>
</reference>